<proteinExistence type="predicted"/>
<protein>
    <submittedName>
        <fullName evidence="3">Uncharacterized protein</fullName>
    </submittedName>
</protein>
<keyword evidence="2" id="KW-0812">Transmembrane</keyword>
<dbReference type="Proteomes" id="UP000198287">
    <property type="component" value="Unassembled WGS sequence"/>
</dbReference>
<feature type="transmembrane region" description="Helical" evidence="2">
    <location>
        <begin position="7"/>
        <end position="27"/>
    </location>
</feature>
<dbReference type="AlphaFoldDB" id="A0A226EFB4"/>
<feature type="region of interest" description="Disordered" evidence="1">
    <location>
        <begin position="87"/>
        <end position="153"/>
    </location>
</feature>
<keyword evidence="4" id="KW-1185">Reference proteome</keyword>
<reference evidence="3 4" key="1">
    <citation type="submission" date="2015-12" db="EMBL/GenBank/DDBJ databases">
        <title>The genome of Folsomia candida.</title>
        <authorList>
            <person name="Faddeeva A."/>
            <person name="Derks M.F."/>
            <person name="Anvar Y."/>
            <person name="Smit S."/>
            <person name="Van Straalen N."/>
            <person name="Roelofs D."/>
        </authorList>
    </citation>
    <scope>NUCLEOTIDE SEQUENCE [LARGE SCALE GENOMIC DNA]</scope>
    <source>
        <strain evidence="3 4">VU population</strain>
        <tissue evidence="3">Whole body</tissue>
    </source>
</reference>
<dbReference type="EMBL" id="LNIX01000004">
    <property type="protein sequence ID" value="OXA56089.1"/>
    <property type="molecule type" value="Genomic_DNA"/>
</dbReference>
<keyword evidence="2" id="KW-0472">Membrane</keyword>
<evidence type="ECO:0000313" key="4">
    <source>
        <dbReference type="Proteomes" id="UP000198287"/>
    </source>
</evidence>
<evidence type="ECO:0000313" key="3">
    <source>
        <dbReference type="EMBL" id="OXA56089.1"/>
    </source>
</evidence>
<sequence length="153" mass="15841">MPLKAEGIAVLVALIVIVILLFLLGVYCHFCAENESGGHYYRSNENITSVVFVGKKNGAGPTRNKCKCSNKFKGSCKRCQGEDFVDDGDDGAQPDFTDFGGDQGLDPGWGNKPDPIRSALGGGGGMGSNSGGGGGDTSGYGASESSGMMMRDD</sequence>
<organism evidence="3 4">
    <name type="scientific">Folsomia candida</name>
    <name type="common">Springtail</name>
    <dbReference type="NCBI Taxonomy" id="158441"/>
    <lineage>
        <taxon>Eukaryota</taxon>
        <taxon>Metazoa</taxon>
        <taxon>Ecdysozoa</taxon>
        <taxon>Arthropoda</taxon>
        <taxon>Hexapoda</taxon>
        <taxon>Collembola</taxon>
        <taxon>Entomobryomorpha</taxon>
        <taxon>Isotomoidea</taxon>
        <taxon>Isotomidae</taxon>
        <taxon>Proisotominae</taxon>
        <taxon>Folsomia</taxon>
    </lineage>
</organism>
<accession>A0A226EFB4</accession>
<keyword evidence="2" id="KW-1133">Transmembrane helix</keyword>
<feature type="compositionally biased region" description="Gly residues" evidence="1">
    <location>
        <begin position="120"/>
        <end position="138"/>
    </location>
</feature>
<evidence type="ECO:0000256" key="1">
    <source>
        <dbReference type="SAM" id="MobiDB-lite"/>
    </source>
</evidence>
<evidence type="ECO:0000256" key="2">
    <source>
        <dbReference type="SAM" id="Phobius"/>
    </source>
</evidence>
<comment type="caution">
    <text evidence="3">The sequence shown here is derived from an EMBL/GenBank/DDBJ whole genome shotgun (WGS) entry which is preliminary data.</text>
</comment>
<name>A0A226EFB4_FOLCA</name>
<gene>
    <name evidence="3" type="ORF">Fcan01_09528</name>
</gene>